<dbReference type="PROSITE" id="PS50011">
    <property type="entry name" value="PROTEIN_KINASE_DOM"/>
    <property type="match status" value="1"/>
</dbReference>
<evidence type="ECO:0000259" key="3">
    <source>
        <dbReference type="PROSITE" id="PS50011"/>
    </source>
</evidence>
<dbReference type="PROSITE" id="PS50006">
    <property type="entry name" value="FHA_DOMAIN"/>
    <property type="match status" value="2"/>
</dbReference>
<evidence type="ECO:0000256" key="1">
    <source>
        <dbReference type="SAM" id="MobiDB-lite"/>
    </source>
</evidence>
<proteinExistence type="predicted"/>
<dbReference type="Gene3D" id="1.10.510.10">
    <property type="entry name" value="Transferase(Phosphotransferase) domain 1"/>
    <property type="match status" value="1"/>
</dbReference>
<keyword evidence="5" id="KW-1185">Reference proteome</keyword>
<evidence type="ECO:0000313" key="5">
    <source>
        <dbReference type="Proteomes" id="UP001162164"/>
    </source>
</evidence>
<dbReference type="SUPFAM" id="SSF49879">
    <property type="entry name" value="SMAD/FHA domain"/>
    <property type="match status" value="2"/>
</dbReference>
<evidence type="ECO:0000259" key="2">
    <source>
        <dbReference type="PROSITE" id="PS50006"/>
    </source>
</evidence>
<evidence type="ECO:0008006" key="6">
    <source>
        <dbReference type="Google" id="ProtNLM"/>
    </source>
</evidence>
<dbReference type="SMART" id="SM00240">
    <property type="entry name" value="FHA"/>
    <property type="match status" value="2"/>
</dbReference>
<dbReference type="EMBL" id="JAPWTJ010000053">
    <property type="protein sequence ID" value="KAJ8983958.1"/>
    <property type="molecule type" value="Genomic_DNA"/>
</dbReference>
<dbReference type="SMART" id="SM00220">
    <property type="entry name" value="S_TKc"/>
    <property type="match status" value="1"/>
</dbReference>
<gene>
    <name evidence="4" type="ORF">NQ317_008660</name>
</gene>
<feature type="domain" description="FHA" evidence="2">
    <location>
        <begin position="39"/>
        <end position="96"/>
    </location>
</feature>
<dbReference type="Proteomes" id="UP001162164">
    <property type="component" value="Unassembled WGS sequence"/>
</dbReference>
<dbReference type="PROSITE" id="PS00108">
    <property type="entry name" value="PROTEIN_KINASE_ST"/>
    <property type="match status" value="1"/>
</dbReference>
<name>A0ABQ9K041_9CUCU</name>
<accession>A0ABQ9K041</accession>
<dbReference type="InterPro" id="IPR008271">
    <property type="entry name" value="Ser/Thr_kinase_AS"/>
</dbReference>
<feature type="domain" description="FHA" evidence="2">
    <location>
        <begin position="171"/>
        <end position="229"/>
    </location>
</feature>
<feature type="region of interest" description="Disordered" evidence="1">
    <location>
        <begin position="557"/>
        <end position="577"/>
    </location>
</feature>
<dbReference type="InterPro" id="IPR000253">
    <property type="entry name" value="FHA_dom"/>
</dbReference>
<sequence length="577" mass="65744">MSDNDLIKNTLTPPIERPWGRLIPCSSSVKTIEICQETFKIGRGVTCDVVINNDMLPAHQIQRVISSEHCLITKENDTCYITDISRNGTFINGVNLMGKQVVLNNDDKIALGKENWNVFVFKQHEDEEILTLTASDTSDFTLTPRAVLPTWGRLLSCSVHLRSFDLYNLTFKVGRCASCDAVIDQMAANPRLKRAFSKVHFILVKDPDSTMTYISDLSSTGTYLNGRLIGRHRKNILQNEDVISIGQKKNRSLIYVYRSMLSPNSVFPVELRGRYEPCMLLGKGGCGEVKLAYEKYTCRKFAIKNIVKGRSSLSQTDKLNHPDKIQTEINILQSLSHPFIIQMEEIVETDDEVFIVLEYMRGGELSNRIPSLTENNAKFFFYQMVLAVDYLHGNGIAHRDLKPENVLLSSDDVETVIKLTDFGLSKITEDGLMRTVCGTLCYIPPEMLNPLIREYDKQVDVWSLGVILFFMLSKNLPFRSANKNTSRELIKSGYFTMDDGEWNGVSQIAKNLVRRMLTVDPQERITVEGILRHPWISQDLSMQYRVKIMMDEWHALQNNNEPPNKRVKQSSDDESTD</sequence>
<reference evidence="4" key="1">
    <citation type="journal article" date="2023" name="Insect Mol. Biol.">
        <title>Genome sequencing provides insights into the evolution of gene families encoding plant cell wall-degrading enzymes in longhorned beetles.</title>
        <authorList>
            <person name="Shin N.R."/>
            <person name="Okamura Y."/>
            <person name="Kirsch R."/>
            <person name="Pauchet Y."/>
        </authorList>
    </citation>
    <scope>NUCLEOTIDE SEQUENCE</scope>
    <source>
        <strain evidence="4">MMC_N1</strain>
    </source>
</reference>
<feature type="domain" description="Protein kinase" evidence="3">
    <location>
        <begin position="275"/>
        <end position="536"/>
    </location>
</feature>
<dbReference type="Gene3D" id="2.60.200.20">
    <property type="match status" value="2"/>
</dbReference>
<dbReference type="PANTHER" id="PTHR24347">
    <property type="entry name" value="SERINE/THREONINE-PROTEIN KINASE"/>
    <property type="match status" value="1"/>
</dbReference>
<dbReference type="InterPro" id="IPR008984">
    <property type="entry name" value="SMAD_FHA_dom_sf"/>
</dbReference>
<organism evidence="4 5">
    <name type="scientific">Molorchus minor</name>
    <dbReference type="NCBI Taxonomy" id="1323400"/>
    <lineage>
        <taxon>Eukaryota</taxon>
        <taxon>Metazoa</taxon>
        <taxon>Ecdysozoa</taxon>
        <taxon>Arthropoda</taxon>
        <taxon>Hexapoda</taxon>
        <taxon>Insecta</taxon>
        <taxon>Pterygota</taxon>
        <taxon>Neoptera</taxon>
        <taxon>Endopterygota</taxon>
        <taxon>Coleoptera</taxon>
        <taxon>Polyphaga</taxon>
        <taxon>Cucujiformia</taxon>
        <taxon>Chrysomeloidea</taxon>
        <taxon>Cerambycidae</taxon>
        <taxon>Lamiinae</taxon>
        <taxon>Monochamini</taxon>
        <taxon>Molorchus</taxon>
    </lineage>
</organism>
<dbReference type="Pfam" id="PF00498">
    <property type="entry name" value="FHA"/>
    <property type="match status" value="2"/>
</dbReference>
<dbReference type="SUPFAM" id="SSF56112">
    <property type="entry name" value="Protein kinase-like (PK-like)"/>
    <property type="match status" value="1"/>
</dbReference>
<comment type="caution">
    <text evidence="4">The sequence shown here is derived from an EMBL/GenBank/DDBJ whole genome shotgun (WGS) entry which is preliminary data.</text>
</comment>
<dbReference type="InterPro" id="IPR011009">
    <property type="entry name" value="Kinase-like_dom_sf"/>
</dbReference>
<evidence type="ECO:0000313" key="4">
    <source>
        <dbReference type="EMBL" id="KAJ8983958.1"/>
    </source>
</evidence>
<dbReference type="InterPro" id="IPR000719">
    <property type="entry name" value="Prot_kinase_dom"/>
</dbReference>
<protein>
    <recommendedName>
        <fullName evidence="6">Ovarian-specific serine/threonine-protein kinase Lok</fullName>
    </recommendedName>
</protein>
<dbReference type="Pfam" id="PF00069">
    <property type="entry name" value="Pkinase"/>
    <property type="match status" value="1"/>
</dbReference>